<protein>
    <submittedName>
        <fullName evidence="7">OmtB</fullName>
    </submittedName>
</protein>
<organism evidence="7 8">
    <name type="scientific">Arthroderma otae (strain ATCC MYA-4605 / CBS 113480)</name>
    <name type="common">Microsporum canis</name>
    <dbReference type="NCBI Taxonomy" id="554155"/>
    <lineage>
        <taxon>Eukaryota</taxon>
        <taxon>Fungi</taxon>
        <taxon>Dikarya</taxon>
        <taxon>Ascomycota</taxon>
        <taxon>Pezizomycotina</taxon>
        <taxon>Eurotiomycetes</taxon>
        <taxon>Eurotiomycetidae</taxon>
        <taxon>Onygenales</taxon>
        <taxon>Arthrodermataceae</taxon>
        <taxon>Microsporum</taxon>
    </lineage>
</organism>
<dbReference type="InterPro" id="IPR036388">
    <property type="entry name" value="WH-like_DNA-bd_sf"/>
</dbReference>
<dbReference type="Pfam" id="PF08100">
    <property type="entry name" value="Dimerisation"/>
    <property type="match status" value="1"/>
</dbReference>
<keyword evidence="2" id="KW-0808">Transferase</keyword>
<dbReference type="STRING" id="554155.C5FPM6"/>
<dbReference type="RefSeq" id="XP_002846713.1">
    <property type="nucleotide sequence ID" value="XM_002846667.1"/>
</dbReference>
<reference evidence="8" key="1">
    <citation type="journal article" date="2012" name="MBio">
        <title>Comparative genome analysis of Trichophyton rubrum and related dermatophytes reveals candidate genes involved in infection.</title>
        <authorList>
            <person name="Martinez D.A."/>
            <person name="Oliver B.G."/>
            <person name="Graeser Y."/>
            <person name="Goldberg J.M."/>
            <person name="Li W."/>
            <person name="Martinez-Rossi N.M."/>
            <person name="Monod M."/>
            <person name="Shelest E."/>
            <person name="Barton R.C."/>
            <person name="Birch E."/>
            <person name="Brakhage A.A."/>
            <person name="Chen Z."/>
            <person name="Gurr S.J."/>
            <person name="Heiman D."/>
            <person name="Heitman J."/>
            <person name="Kosti I."/>
            <person name="Rossi A."/>
            <person name="Saif S."/>
            <person name="Samalova M."/>
            <person name="Saunders C.W."/>
            <person name="Shea T."/>
            <person name="Summerbell R.C."/>
            <person name="Xu J."/>
            <person name="Young S."/>
            <person name="Zeng Q."/>
            <person name="Birren B.W."/>
            <person name="Cuomo C.A."/>
            <person name="White T.C."/>
        </authorList>
    </citation>
    <scope>NUCLEOTIDE SEQUENCE [LARGE SCALE GENOMIC DNA]</scope>
    <source>
        <strain evidence="8">ATCC MYA-4605 / CBS 113480</strain>
    </source>
</reference>
<feature type="domain" description="O-methyltransferase C-terminal" evidence="5">
    <location>
        <begin position="216"/>
        <end position="358"/>
    </location>
</feature>
<evidence type="ECO:0000256" key="4">
    <source>
        <dbReference type="PIRSR" id="PIRSR005739-1"/>
    </source>
</evidence>
<evidence type="ECO:0000313" key="8">
    <source>
        <dbReference type="Proteomes" id="UP000002035"/>
    </source>
</evidence>
<dbReference type="PIRSF" id="PIRSF005739">
    <property type="entry name" value="O-mtase"/>
    <property type="match status" value="1"/>
</dbReference>
<dbReference type="InterPro" id="IPR016461">
    <property type="entry name" value="COMT-like"/>
</dbReference>
<evidence type="ECO:0000256" key="3">
    <source>
        <dbReference type="ARBA" id="ARBA00022691"/>
    </source>
</evidence>
<dbReference type="Proteomes" id="UP000002035">
    <property type="component" value="Unassembled WGS sequence"/>
</dbReference>
<dbReference type="PROSITE" id="PS51683">
    <property type="entry name" value="SAM_OMT_II"/>
    <property type="match status" value="1"/>
</dbReference>
<dbReference type="GO" id="GO:0046983">
    <property type="term" value="F:protein dimerization activity"/>
    <property type="evidence" value="ECO:0007669"/>
    <property type="project" value="InterPro"/>
</dbReference>
<dbReference type="GeneID" id="9229825"/>
<sequence length="380" mass="42450">MEQATSQTNGDEAVVREATRMNMQEALRAEADATETPSDLMVRMFNLHLEIAVVRIGCDLGFFKLLAAAEAPLRVENLARSAGADPQLCGRLLRYLASVRLVAETSKDYYAANNSTRALADPKIHDSMYYVFNTAGPVFQALPEFLRGTKYAKTADGKYAWHKGFNTELDFFPWVKQHPEHLQAFQSLMSVPREGDWLSVAPFTELTSGGPEQVIFVDVGGSIGHQSVRLRARFPDLPGRIIVQDLEETIKAAPPAPGVEFMVHNFFNPQPIKGKLRAKFYYLRTVLHDWEDSKAVDILRNIIPAMSADSLILIDDMALPNTGVHRGPASLDLHMLMMLGALERNLDQWNSLLEQAGLKVVDIRPYHPVMRHSIIIAAKK</sequence>
<dbReference type="OrthoDB" id="1535081at2759"/>
<accession>C5FPM6</accession>
<dbReference type="SUPFAM" id="SSF53335">
    <property type="entry name" value="S-adenosyl-L-methionine-dependent methyltransferases"/>
    <property type="match status" value="1"/>
</dbReference>
<dbReference type="GO" id="GO:0008171">
    <property type="term" value="F:O-methyltransferase activity"/>
    <property type="evidence" value="ECO:0007669"/>
    <property type="project" value="InterPro"/>
</dbReference>
<dbReference type="Gene3D" id="1.10.10.10">
    <property type="entry name" value="Winged helix-like DNA-binding domain superfamily/Winged helix DNA-binding domain"/>
    <property type="match status" value="1"/>
</dbReference>
<dbReference type="Gene3D" id="3.40.50.150">
    <property type="entry name" value="Vaccinia Virus protein VP39"/>
    <property type="match status" value="1"/>
</dbReference>
<dbReference type="Pfam" id="PF00891">
    <property type="entry name" value="Methyltransf_2"/>
    <property type="match status" value="1"/>
</dbReference>
<evidence type="ECO:0000259" key="6">
    <source>
        <dbReference type="Pfam" id="PF08100"/>
    </source>
</evidence>
<dbReference type="OMA" id="TMIMEER"/>
<feature type="domain" description="O-methyltransferase dimerisation" evidence="6">
    <location>
        <begin position="46"/>
        <end position="117"/>
    </location>
</feature>
<dbReference type="InterPro" id="IPR029063">
    <property type="entry name" value="SAM-dependent_MTases_sf"/>
</dbReference>
<dbReference type="InterPro" id="IPR001077">
    <property type="entry name" value="COMT_C"/>
</dbReference>
<feature type="active site" description="Proton acceptor" evidence="4">
    <location>
        <position position="288"/>
    </location>
</feature>
<gene>
    <name evidence="7" type="ORF">MCYG_04450</name>
</gene>
<dbReference type="InterPro" id="IPR036390">
    <property type="entry name" value="WH_DNA-bd_sf"/>
</dbReference>
<dbReference type="VEuPathDB" id="FungiDB:MCYG_04450"/>
<evidence type="ECO:0000313" key="7">
    <source>
        <dbReference type="EMBL" id="EEQ31631.1"/>
    </source>
</evidence>
<evidence type="ECO:0000256" key="2">
    <source>
        <dbReference type="ARBA" id="ARBA00022679"/>
    </source>
</evidence>
<dbReference type="HOGENOM" id="CLU_005533_5_0_1"/>
<proteinExistence type="predicted"/>
<evidence type="ECO:0000259" key="5">
    <source>
        <dbReference type="Pfam" id="PF00891"/>
    </source>
</evidence>
<dbReference type="PANTHER" id="PTHR43712:SF4">
    <property type="entry name" value="O-METHYLTRANSFERASE DOMAIN-CONTAINING PROTEIN"/>
    <property type="match status" value="1"/>
</dbReference>
<keyword evidence="3" id="KW-0949">S-adenosyl-L-methionine</keyword>
<keyword evidence="1" id="KW-0489">Methyltransferase</keyword>
<dbReference type="SUPFAM" id="SSF46785">
    <property type="entry name" value="Winged helix' DNA-binding domain"/>
    <property type="match status" value="1"/>
</dbReference>
<dbReference type="eggNOG" id="KOG3178">
    <property type="taxonomic scope" value="Eukaryota"/>
</dbReference>
<dbReference type="AlphaFoldDB" id="C5FPM6"/>
<keyword evidence="8" id="KW-1185">Reference proteome</keyword>
<evidence type="ECO:0000256" key="1">
    <source>
        <dbReference type="ARBA" id="ARBA00022603"/>
    </source>
</evidence>
<dbReference type="PANTHER" id="PTHR43712">
    <property type="entry name" value="PUTATIVE (AFU_ORTHOLOGUE AFUA_4G14580)-RELATED"/>
    <property type="match status" value="1"/>
</dbReference>
<name>C5FPM6_ARTOC</name>
<dbReference type="GO" id="GO:0032259">
    <property type="term" value="P:methylation"/>
    <property type="evidence" value="ECO:0007669"/>
    <property type="project" value="UniProtKB-KW"/>
</dbReference>
<dbReference type="EMBL" id="DS995704">
    <property type="protein sequence ID" value="EEQ31631.1"/>
    <property type="molecule type" value="Genomic_DNA"/>
</dbReference>
<dbReference type="InterPro" id="IPR012967">
    <property type="entry name" value="COMT_dimerisation"/>
</dbReference>